<dbReference type="PANTHER" id="PTHR30419">
    <property type="entry name" value="HTH-TYPE TRANSCRIPTIONAL REGULATOR YBHD"/>
    <property type="match status" value="1"/>
</dbReference>
<reference evidence="6 7" key="1">
    <citation type="submission" date="2014-01" db="EMBL/GenBank/DDBJ databases">
        <authorList>
            <person name="Durkin A.S."/>
            <person name="McCorrison J."/>
            <person name="Torralba M."/>
            <person name="Gillis M."/>
            <person name="Haft D.H."/>
            <person name="Methe B."/>
            <person name="Sutton G."/>
            <person name="Nelson K.E."/>
        </authorList>
    </citation>
    <scope>NUCLEOTIDE SEQUENCE [LARGE SCALE GENOMIC DNA]</scope>
    <source>
        <strain evidence="6 7">ATCC 33093</strain>
    </source>
</reference>
<keyword evidence="3" id="KW-0238">DNA-binding</keyword>
<evidence type="ECO:0000256" key="1">
    <source>
        <dbReference type="ARBA" id="ARBA00009437"/>
    </source>
</evidence>
<dbReference type="SUPFAM" id="SSF46785">
    <property type="entry name" value="Winged helix' DNA-binding domain"/>
    <property type="match status" value="1"/>
</dbReference>
<dbReference type="EMBL" id="JALU01000024">
    <property type="protein sequence ID" value="EUC51782.1"/>
    <property type="molecule type" value="Genomic_DNA"/>
</dbReference>
<evidence type="ECO:0000256" key="4">
    <source>
        <dbReference type="ARBA" id="ARBA00023163"/>
    </source>
</evidence>
<dbReference type="Pfam" id="PF00126">
    <property type="entry name" value="HTH_1"/>
    <property type="match status" value="1"/>
</dbReference>
<dbReference type="PANTHER" id="PTHR30419:SF8">
    <property type="entry name" value="NITROGEN ASSIMILATION TRANSCRIPTIONAL ACTIVATOR-RELATED"/>
    <property type="match status" value="1"/>
</dbReference>
<name>X8IQ72_9FIRM</name>
<dbReference type="GO" id="GO:0005829">
    <property type="term" value="C:cytosol"/>
    <property type="evidence" value="ECO:0007669"/>
    <property type="project" value="TreeGrafter"/>
</dbReference>
<dbReference type="FunFam" id="1.10.10.10:FF:000001">
    <property type="entry name" value="LysR family transcriptional regulator"/>
    <property type="match status" value="1"/>
</dbReference>
<dbReference type="AlphaFoldDB" id="X8IQ72"/>
<keyword evidence="2" id="KW-0805">Transcription regulation</keyword>
<evidence type="ECO:0000313" key="7">
    <source>
        <dbReference type="Proteomes" id="UP000022645"/>
    </source>
</evidence>
<sequence>MNDLQIDYFMAVATNSSFTKTSEELFVSQPAISKQIALMEKELGVKLFIRNNKRTELTEAGRRYYDFFSRYKAEMGNIKHEVSELEGVTSQTITVGILEGWDFSPWLTRVIKEFRDSHGYVDIIINYYGAKELSTMLLTDEVNLAISLKSTFDSFAEIESSNILTARKKLIYCKYNPIASKAELSPEDFVNEKFFAPWSIMDDSIVKSINTSMQPYGIRPNIQFVNNFESMVNCVRYNLGVAICDEYTGYLKDADIGALDLIEAEYVSVAIINSSTNDEVRELYQIIKDAVQGL</sequence>
<evidence type="ECO:0000256" key="3">
    <source>
        <dbReference type="ARBA" id="ARBA00023125"/>
    </source>
</evidence>
<evidence type="ECO:0000313" key="6">
    <source>
        <dbReference type="EMBL" id="EUC51782.1"/>
    </source>
</evidence>
<dbReference type="GO" id="GO:0003700">
    <property type="term" value="F:DNA-binding transcription factor activity"/>
    <property type="evidence" value="ECO:0007669"/>
    <property type="project" value="InterPro"/>
</dbReference>
<dbReference type="CDD" id="cd05466">
    <property type="entry name" value="PBP2_LTTR_substrate"/>
    <property type="match status" value="1"/>
</dbReference>
<evidence type="ECO:0000256" key="2">
    <source>
        <dbReference type="ARBA" id="ARBA00023015"/>
    </source>
</evidence>
<evidence type="ECO:0000259" key="5">
    <source>
        <dbReference type="PROSITE" id="PS50931"/>
    </source>
</evidence>
<dbReference type="InterPro" id="IPR005119">
    <property type="entry name" value="LysR_subst-bd"/>
</dbReference>
<dbReference type="InterPro" id="IPR036388">
    <property type="entry name" value="WH-like_DNA-bd_sf"/>
</dbReference>
<dbReference type="Proteomes" id="UP000022645">
    <property type="component" value="Unassembled WGS sequence"/>
</dbReference>
<dbReference type="SUPFAM" id="SSF53850">
    <property type="entry name" value="Periplasmic binding protein-like II"/>
    <property type="match status" value="1"/>
</dbReference>
<dbReference type="Pfam" id="PF03466">
    <property type="entry name" value="LysR_substrate"/>
    <property type="match status" value="1"/>
</dbReference>
<dbReference type="Gene3D" id="3.40.190.290">
    <property type="match status" value="1"/>
</dbReference>
<organism evidence="6 7">
    <name type="scientific">Mogibacterium timidum ATCC 33093</name>
    <dbReference type="NCBI Taxonomy" id="1401079"/>
    <lineage>
        <taxon>Bacteria</taxon>
        <taxon>Bacillati</taxon>
        <taxon>Bacillota</taxon>
        <taxon>Clostridia</taxon>
        <taxon>Peptostreptococcales</taxon>
        <taxon>Anaerovoracaceae</taxon>
        <taxon>Mogibacterium</taxon>
    </lineage>
</organism>
<dbReference type="PROSITE" id="PS50931">
    <property type="entry name" value="HTH_LYSR"/>
    <property type="match status" value="1"/>
</dbReference>
<dbReference type="GO" id="GO:0003677">
    <property type="term" value="F:DNA binding"/>
    <property type="evidence" value="ECO:0007669"/>
    <property type="project" value="UniProtKB-KW"/>
</dbReference>
<gene>
    <name evidence="6" type="ORF">HMPREF0581_0611</name>
</gene>
<dbReference type="Gene3D" id="1.10.10.10">
    <property type="entry name" value="Winged helix-like DNA-binding domain superfamily/Winged helix DNA-binding domain"/>
    <property type="match status" value="1"/>
</dbReference>
<accession>X8IQ72</accession>
<comment type="caution">
    <text evidence="6">The sequence shown here is derived from an EMBL/GenBank/DDBJ whole genome shotgun (WGS) entry which is preliminary data.</text>
</comment>
<feature type="domain" description="HTH lysR-type" evidence="5">
    <location>
        <begin position="1"/>
        <end position="58"/>
    </location>
</feature>
<comment type="similarity">
    <text evidence="1">Belongs to the LysR transcriptional regulatory family.</text>
</comment>
<dbReference type="InterPro" id="IPR000847">
    <property type="entry name" value="LysR_HTH_N"/>
</dbReference>
<keyword evidence="4" id="KW-0804">Transcription</keyword>
<protein>
    <submittedName>
        <fullName evidence="6">Transcriptional regulator, LysR family</fullName>
    </submittedName>
</protein>
<dbReference type="RefSeq" id="WP_169731150.1">
    <property type="nucleotide sequence ID" value="NZ_JALU01000024.1"/>
</dbReference>
<dbReference type="PRINTS" id="PR00039">
    <property type="entry name" value="HTHLYSR"/>
</dbReference>
<proteinExistence type="inferred from homology"/>
<dbReference type="InterPro" id="IPR050950">
    <property type="entry name" value="HTH-type_LysR_regulators"/>
</dbReference>
<dbReference type="InterPro" id="IPR036390">
    <property type="entry name" value="WH_DNA-bd_sf"/>
</dbReference>